<dbReference type="Proteomes" id="UP000663828">
    <property type="component" value="Unassembled WGS sequence"/>
</dbReference>
<dbReference type="EMBL" id="CAJNOR010001210">
    <property type="protein sequence ID" value="CAF1098398.1"/>
    <property type="molecule type" value="Genomic_DNA"/>
</dbReference>
<name>A0A815DYP2_ADIRI</name>
<dbReference type="GO" id="GO:0006749">
    <property type="term" value="P:glutathione metabolic process"/>
    <property type="evidence" value="ECO:0007669"/>
    <property type="project" value="TreeGrafter"/>
</dbReference>
<dbReference type="GO" id="GO:0009636">
    <property type="term" value="P:response to toxic substance"/>
    <property type="evidence" value="ECO:0007669"/>
    <property type="project" value="UniProtKB-ARBA"/>
</dbReference>
<feature type="domain" description="GST N-terminal" evidence="5">
    <location>
        <begin position="5"/>
        <end position="88"/>
    </location>
</feature>
<dbReference type="InterPro" id="IPR036249">
    <property type="entry name" value="Thioredoxin-like_sf"/>
</dbReference>
<evidence type="ECO:0000256" key="4">
    <source>
        <dbReference type="ARBA" id="ARBA00047960"/>
    </source>
</evidence>
<evidence type="ECO:0000256" key="3">
    <source>
        <dbReference type="ARBA" id="ARBA00022679"/>
    </source>
</evidence>
<dbReference type="InterPro" id="IPR040079">
    <property type="entry name" value="Glutathione_S-Trfase"/>
</dbReference>
<dbReference type="PROSITE" id="PS50404">
    <property type="entry name" value="GST_NTER"/>
    <property type="match status" value="1"/>
</dbReference>
<accession>A0A815DYP2</accession>
<dbReference type="InterPro" id="IPR004046">
    <property type="entry name" value="GST_C"/>
</dbReference>
<protein>
    <recommendedName>
        <fullName evidence="2">glutathione transferase</fullName>
        <ecNumber evidence="2">2.5.1.18</ecNumber>
    </recommendedName>
</protein>
<dbReference type="PROSITE" id="PS50405">
    <property type="entry name" value="GST_CTER"/>
    <property type="match status" value="1"/>
</dbReference>
<evidence type="ECO:0000313" key="9">
    <source>
        <dbReference type="Proteomes" id="UP000663828"/>
    </source>
</evidence>
<evidence type="ECO:0000313" key="10">
    <source>
        <dbReference type="Proteomes" id="UP000663852"/>
    </source>
</evidence>
<dbReference type="SFLD" id="SFLDG01154">
    <property type="entry name" value="Main.5:_Phi-like"/>
    <property type="match status" value="1"/>
</dbReference>
<dbReference type="SFLD" id="SFLDG00358">
    <property type="entry name" value="Main_(cytGST)"/>
    <property type="match status" value="1"/>
</dbReference>
<organism evidence="8 10">
    <name type="scientific">Adineta ricciae</name>
    <name type="common">Rotifer</name>
    <dbReference type="NCBI Taxonomy" id="249248"/>
    <lineage>
        <taxon>Eukaryota</taxon>
        <taxon>Metazoa</taxon>
        <taxon>Spiralia</taxon>
        <taxon>Gnathifera</taxon>
        <taxon>Rotifera</taxon>
        <taxon>Eurotatoria</taxon>
        <taxon>Bdelloidea</taxon>
        <taxon>Adinetida</taxon>
        <taxon>Adinetidae</taxon>
        <taxon>Adineta</taxon>
    </lineage>
</organism>
<dbReference type="InterPro" id="IPR010987">
    <property type="entry name" value="Glutathione-S-Trfase_C-like"/>
</dbReference>
<dbReference type="Pfam" id="PF00043">
    <property type="entry name" value="GST_C"/>
    <property type="match status" value="1"/>
</dbReference>
<dbReference type="InterPro" id="IPR036282">
    <property type="entry name" value="Glutathione-S-Trfase_C_sf"/>
</dbReference>
<dbReference type="OrthoDB" id="2309723at2759"/>
<dbReference type="PANTHER" id="PTHR43900:SF3">
    <property type="entry name" value="GLUTATHIONE S-TRANSFERASE RHO"/>
    <property type="match status" value="1"/>
</dbReference>
<dbReference type="GO" id="GO:0005737">
    <property type="term" value="C:cytoplasm"/>
    <property type="evidence" value="ECO:0007669"/>
    <property type="project" value="TreeGrafter"/>
</dbReference>
<dbReference type="AlphaFoldDB" id="A0A815DYP2"/>
<reference evidence="8" key="1">
    <citation type="submission" date="2021-02" db="EMBL/GenBank/DDBJ databases">
        <authorList>
            <person name="Nowell W R."/>
        </authorList>
    </citation>
    <scope>NUCLEOTIDE SEQUENCE</scope>
</reference>
<dbReference type="InterPro" id="IPR034347">
    <property type="entry name" value="GST_Phi_C"/>
</dbReference>
<dbReference type="Pfam" id="PF02798">
    <property type="entry name" value="GST_N"/>
    <property type="match status" value="1"/>
</dbReference>
<dbReference type="SUPFAM" id="SSF47616">
    <property type="entry name" value="GST C-terminal domain-like"/>
    <property type="match status" value="1"/>
</dbReference>
<dbReference type="EMBL" id="CAJNOJ010000219">
    <property type="protein sequence ID" value="CAF1304009.1"/>
    <property type="molecule type" value="Genomic_DNA"/>
</dbReference>
<dbReference type="GO" id="GO:0043295">
    <property type="term" value="F:glutathione binding"/>
    <property type="evidence" value="ECO:0007669"/>
    <property type="project" value="TreeGrafter"/>
</dbReference>
<dbReference type="InterPro" id="IPR004045">
    <property type="entry name" value="Glutathione_S-Trfase_N"/>
</dbReference>
<dbReference type="PANTHER" id="PTHR43900">
    <property type="entry name" value="GLUTATHIONE S-TRANSFERASE RHO"/>
    <property type="match status" value="1"/>
</dbReference>
<dbReference type="Gene3D" id="3.40.30.10">
    <property type="entry name" value="Glutaredoxin"/>
    <property type="match status" value="1"/>
</dbReference>
<dbReference type="SFLD" id="SFLDS00019">
    <property type="entry name" value="Glutathione_Transferase_(cytos"/>
    <property type="match status" value="1"/>
</dbReference>
<comment type="caution">
    <text evidence="8">The sequence shown here is derived from an EMBL/GenBank/DDBJ whole genome shotgun (WGS) entry which is preliminary data.</text>
</comment>
<dbReference type="FunFam" id="1.20.1050.10:FF:000004">
    <property type="entry name" value="Glutathione S-transferase F2"/>
    <property type="match status" value="1"/>
</dbReference>
<keyword evidence="9" id="KW-1185">Reference proteome</keyword>
<dbReference type="EC" id="2.5.1.18" evidence="2"/>
<dbReference type="SUPFAM" id="SSF52833">
    <property type="entry name" value="Thioredoxin-like"/>
    <property type="match status" value="1"/>
</dbReference>
<comment type="catalytic activity">
    <reaction evidence="4">
        <text>RX + glutathione = an S-substituted glutathione + a halide anion + H(+)</text>
        <dbReference type="Rhea" id="RHEA:16437"/>
        <dbReference type="ChEBI" id="CHEBI:15378"/>
        <dbReference type="ChEBI" id="CHEBI:16042"/>
        <dbReference type="ChEBI" id="CHEBI:17792"/>
        <dbReference type="ChEBI" id="CHEBI:57925"/>
        <dbReference type="ChEBI" id="CHEBI:90779"/>
        <dbReference type="EC" id="2.5.1.18"/>
    </reaction>
</comment>
<dbReference type="Proteomes" id="UP000663852">
    <property type="component" value="Unassembled WGS sequence"/>
</dbReference>
<evidence type="ECO:0000256" key="1">
    <source>
        <dbReference type="ARBA" id="ARBA00010128"/>
    </source>
</evidence>
<evidence type="ECO:0000259" key="5">
    <source>
        <dbReference type="PROSITE" id="PS50404"/>
    </source>
</evidence>
<gene>
    <name evidence="8" type="ORF">EDS130_LOCUS30770</name>
    <name evidence="7" type="ORF">XAT740_LOCUS18218</name>
</gene>
<evidence type="ECO:0000313" key="7">
    <source>
        <dbReference type="EMBL" id="CAF1098398.1"/>
    </source>
</evidence>
<proteinExistence type="inferred from homology"/>
<comment type="similarity">
    <text evidence="1">Belongs to the GST superfamily. Phi family.</text>
</comment>
<evidence type="ECO:0000313" key="8">
    <source>
        <dbReference type="EMBL" id="CAF1304009.1"/>
    </source>
</evidence>
<dbReference type="Gene3D" id="1.20.1050.10">
    <property type="match status" value="1"/>
</dbReference>
<evidence type="ECO:0000256" key="2">
    <source>
        <dbReference type="ARBA" id="ARBA00012452"/>
    </source>
</evidence>
<sequence>MAKKSPITLYGIAQSTCTQRVIATLTEKGLSFTLQSIDFSGGEHKTPKYLQDKHPFGVIPVLIDENGFKVYESRAICRYLEMKYKGKGTELIPTKDPKAQGLFEQAASTEISYFDPYASGIVAERVFKKMKGQGEADEAKVASHKAELNKSLDVYEKILSQQPYLAGEKFTLADLFHLPYGTWLVKIGEGDLFECRPHVKDWWARITSRISWKTAQAME</sequence>
<dbReference type="GO" id="GO:0004364">
    <property type="term" value="F:glutathione transferase activity"/>
    <property type="evidence" value="ECO:0007669"/>
    <property type="project" value="UniProtKB-EC"/>
</dbReference>
<dbReference type="CDD" id="cd03187">
    <property type="entry name" value="GST_C_Phi"/>
    <property type="match status" value="1"/>
</dbReference>
<evidence type="ECO:0000259" key="6">
    <source>
        <dbReference type="PROSITE" id="PS50405"/>
    </source>
</evidence>
<keyword evidence="3" id="KW-0808">Transferase</keyword>
<feature type="domain" description="GST C-terminal" evidence="6">
    <location>
        <begin position="96"/>
        <end position="219"/>
    </location>
</feature>
<dbReference type="FunFam" id="3.40.30.10:FF:000016">
    <property type="entry name" value="Glutathione S-transferase F2"/>
    <property type="match status" value="1"/>
</dbReference>